<gene>
    <name evidence="2" type="ORF">L21_0668</name>
</gene>
<feature type="transmembrane region" description="Helical" evidence="1">
    <location>
        <begin position="104"/>
        <end position="126"/>
    </location>
</feature>
<protein>
    <submittedName>
        <fullName evidence="2">Putative transporter</fullName>
    </submittedName>
</protein>
<dbReference type="Pfam" id="PF09930">
    <property type="entry name" value="DUF2162"/>
    <property type="match status" value="1"/>
</dbReference>
<evidence type="ECO:0000313" key="3">
    <source>
        <dbReference type="Proteomes" id="UP000184671"/>
    </source>
</evidence>
<dbReference type="OrthoDB" id="107723at2157"/>
<dbReference type="RefSeq" id="WP_074369073.1">
    <property type="nucleotide sequence ID" value="NZ_FMID01000017.1"/>
</dbReference>
<sequence length="239" mass="24644">MSNIVNLLTAGVFGGTTLLALKSGVGCGLAGLQTRETLFLASAYAIAALIIGAIAGSIPVNATEQIVGLGLAMHLIIGLALVYSGIKTKKRWLSDRKDISRRTFLLMSLPCPACLAATFLSCLFFTETTGMSGIVAGAVAGGVFFAGVAGGGVSTSWITTKTSTKNPSTLGNVMLFLGLFYLLCLLLVPAYLQAQDAPAFNVTTDPNGMLLALALMGILILLGALADRVRHAVTHPGGR</sequence>
<evidence type="ECO:0000256" key="1">
    <source>
        <dbReference type="SAM" id="Phobius"/>
    </source>
</evidence>
<accession>A0A1M4MIQ4</accession>
<feature type="transmembrane region" description="Helical" evidence="1">
    <location>
        <begin position="39"/>
        <end position="60"/>
    </location>
</feature>
<feature type="transmembrane region" description="Helical" evidence="1">
    <location>
        <begin position="12"/>
        <end position="32"/>
    </location>
</feature>
<dbReference type="InterPro" id="IPR017199">
    <property type="entry name" value="UCP037409_transporter"/>
</dbReference>
<dbReference type="STRING" id="118126.L21_0668"/>
<dbReference type="AlphaFoldDB" id="A0A1M4MIQ4"/>
<dbReference type="Proteomes" id="UP000184671">
    <property type="component" value="Unassembled WGS sequence"/>
</dbReference>
<organism evidence="2 3">
    <name type="scientific">Methanoculleus chikugoensis</name>
    <dbReference type="NCBI Taxonomy" id="118126"/>
    <lineage>
        <taxon>Archaea</taxon>
        <taxon>Methanobacteriati</taxon>
        <taxon>Methanobacteriota</taxon>
        <taxon>Stenosarchaea group</taxon>
        <taxon>Methanomicrobia</taxon>
        <taxon>Methanomicrobiales</taxon>
        <taxon>Methanomicrobiaceae</taxon>
        <taxon>Methanoculleus</taxon>
    </lineage>
</organism>
<dbReference type="PIRSF" id="PIRSF037409">
    <property type="entry name" value="UCP037409_transporter"/>
    <property type="match status" value="1"/>
</dbReference>
<feature type="transmembrane region" description="Helical" evidence="1">
    <location>
        <begin position="208"/>
        <end position="226"/>
    </location>
</feature>
<feature type="transmembrane region" description="Helical" evidence="1">
    <location>
        <begin position="132"/>
        <end position="158"/>
    </location>
</feature>
<feature type="transmembrane region" description="Helical" evidence="1">
    <location>
        <begin position="66"/>
        <end position="83"/>
    </location>
</feature>
<keyword evidence="1" id="KW-0472">Membrane</keyword>
<feature type="transmembrane region" description="Helical" evidence="1">
    <location>
        <begin position="170"/>
        <end position="188"/>
    </location>
</feature>
<reference evidence="2 3" key="1">
    <citation type="submission" date="2016-08" db="EMBL/GenBank/DDBJ databases">
        <authorList>
            <person name="Seilhamer J.J."/>
        </authorList>
    </citation>
    <scope>NUCLEOTIDE SEQUENCE [LARGE SCALE GENOMIC DNA]</scope>
    <source>
        <strain evidence="2">L21-II-0</strain>
    </source>
</reference>
<name>A0A1M4MIQ4_9EURY</name>
<keyword evidence="1" id="KW-1133">Transmembrane helix</keyword>
<keyword evidence="1" id="KW-0812">Transmembrane</keyword>
<evidence type="ECO:0000313" key="2">
    <source>
        <dbReference type="EMBL" id="SCL74785.1"/>
    </source>
</evidence>
<proteinExistence type="predicted"/>
<dbReference type="EMBL" id="FMID01000017">
    <property type="protein sequence ID" value="SCL74785.1"/>
    <property type="molecule type" value="Genomic_DNA"/>
</dbReference>